<dbReference type="InterPro" id="IPR058625">
    <property type="entry name" value="MdtA-like_BSH"/>
</dbReference>
<keyword evidence="1" id="KW-0812">Transmembrane</keyword>
<evidence type="ECO:0000259" key="2">
    <source>
        <dbReference type="Pfam" id="PF25917"/>
    </source>
</evidence>
<protein>
    <submittedName>
        <fullName evidence="4">Multidrug transporter subunit MdtN</fullName>
    </submittedName>
</protein>
<dbReference type="Pfam" id="PF25963">
    <property type="entry name" value="Beta-barrel_AAEA"/>
    <property type="match status" value="1"/>
</dbReference>
<proteinExistence type="predicted"/>
<comment type="caution">
    <text evidence="4">The sequence shown here is derived from an EMBL/GenBank/DDBJ whole genome shotgun (WGS) entry which is preliminary data.</text>
</comment>
<reference evidence="4 5" key="1">
    <citation type="submission" date="2017-08" db="EMBL/GenBank/DDBJ databases">
        <title>Infants hospitalized years apart are colonized by the same room-sourced microbial strains.</title>
        <authorList>
            <person name="Brooks B."/>
            <person name="Olm M.R."/>
            <person name="Firek B.A."/>
            <person name="Baker R."/>
            <person name="Thomas B.C."/>
            <person name="Morowitz M.J."/>
            <person name="Banfield J.F."/>
        </authorList>
    </citation>
    <scope>NUCLEOTIDE SEQUENCE [LARGE SCALE GENOMIC DNA]</scope>
    <source>
        <strain evidence="4">S2_018_000_R2_101</strain>
    </source>
</reference>
<gene>
    <name evidence="4" type="ORF">DI623_13060</name>
</gene>
<evidence type="ECO:0000256" key="1">
    <source>
        <dbReference type="SAM" id="Phobius"/>
    </source>
</evidence>
<organism evidence="4 5">
    <name type="scientific">Sphingomonas sanxanigenens</name>
    <dbReference type="NCBI Taxonomy" id="397260"/>
    <lineage>
        <taxon>Bacteria</taxon>
        <taxon>Pseudomonadati</taxon>
        <taxon>Pseudomonadota</taxon>
        <taxon>Alphaproteobacteria</taxon>
        <taxon>Sphingomonadales</taxon>
        <taxon>Sphingomonadaceae</taxon>
        <taxon>Sphingomonas</taxon>
    </lineage>
</organism>
<accession>A0A2W5BYT7</accession>
<keyword evidence="1" id="KW-1133">Transmembrane helix</keyword>
<evidence type="ECO:0000313" key="4">
    <source>
        <dbReference type="EMBL" id="PZO88235.1"/>
    </source>
</evidence>
<dbReference type="Gene3D" id="2.40.50.100">
    <property type="match status" value="1"/>
</dbReference>
<dbReference type="Gene3D" id="1.10.287.470">
    <property type="entry name" value="Helix hairpin bin"/>
    <property type="match status" value="1"/>
</dbReference>
<feature type="transmembrane region" description="Helical" evidence="1">
    <location>
        <begin position="12"/>
        <end position="32"/>
    </location>
</feature>
<dbReference type="InterPro" id="IPR058634">
    <property type="entry name" value="AaeA-lik-b-barrel"/>
</dbReference>
<dbReference type="EMBL" id="QFNN01000097">
    <property type="protein sequence ID" value="PZO88235.1"/>
    <property type="molecule type" value="Genomic_DNA"/>
</dbReference>
<dbReference type="PANTHER" id="PTHR30367:SF1">
    <property type="entry name" value="MULTIDRUG RESISTANCE PROTEIN MDTN"/>
    <property type="match status" value="1"/>
</dbReference>
<feature type="domain" description="Multidrug resistance protein MdtA-like barrel-sandwich hybrid" evidence="2">
    <location>
        <begin position="49"/>
        <end position="242"/>
    </location>
</feature>
<dbReference type="InterPro" id="IPR050393">
    <property type="entry name" value="MFP_Efflux_Pump"/>
</dbReference>
<feature type="domain" description="p-hydroxybenzoic acid efflux pump subunit AaeA-like beta-barrel" evidence="3">
    <location>
        <begin position="251"/>
        <end position="342"/>
    </location>
</feature>
<dbReference type="NCBIfam" id="NF007785">
    <property type="entry name" value="PRK10476.1"/>
    <property type="match status" value="1"/>
</dbReference>
<evidence type="ECO:0000259" key="3">
    <source>
        <dbReference type="Pfam" id="PF25963"/>
    </source>
</evidence>
<dbReference type="AlphaFoldDB" id="A0A2W5BYT7"/>
<name>A0A2W5BYT7_9SPHN</name>
<sequence>MEVAGQRRTRGIAKIAVLVVVLIAAALLAYSLDRSKRYPSTDDATIDAEVVHVAAAVGGRILKIGVAENAHVHRGDLLFQIDPFPYQAAVEQAEAELSLARAALGTQGRAVATQRSGATIATDQVGRAAANQALAARTVARLKPLAASGYVPRQQLDQAEVALRDANSSLAQAREQQSAAHVAIDTVEGATAAVRARGAALVLAKRALADTTVRAPHDGRVVGLTVLSGEMVAPSQSLFTLVADEEWHAVGNFREGALRHVAPGDCATVYSLIDPSRAIRGTVDGVGSGVLDTDRVNLPRSVPYVEKSLNWVRVAQRFPVRVKLDAPPAQLMKLGASAVIEVRHGAACR</sequence>
<evidence type="ECO:0000313" key="5">
    <source>
        <dbReference type="Proteomes" id="UP000249066"/>
    </source>
</evidence>
<dbReference type="SUPFAM" id="SSF111369">
    <property type="entry name" value="HlyD-like secretion proteins"/>
    <property type="match status" value="2"/>
</dbReference>
<dbReference type="PANTHER" id="PTHR30367">
    <property type="entry name" value="P-HYDROXYBENZOIC ACID EFFLUX PUMP SUBUNIT AAEA-RELATED"/>
    <property type="match status" value="1"/>
</dbReference>
<dbReference type="Gene3D" id="2.40.30.170">
    <property type="match status" value="1"/>
</dbReference>
<dbReference type="Proteomes" id="UP000249066">
    <property type="component" value="Unassembled WGS sequence"/>
</dbReference>
<dbReference type="Pfam" id="PF25917">
    <property type="entry name" value="BSH_RND"/>
    <property type="match status" value="1"/>
</dbReference>
<keyword evidence="1" id="KW-0472">Membrane</keyword>